<keyword evidence="3" id="KW-0378">Hydrolase</keyword>
<dbReference type="InterPro" id="IPR000387">
    <property type="entry name" value="Tyr_Pase_dom"/>
</dbReference>
<dbReference type="PANTHER" id="PTHR45848">
    <property type="entry name" value="DUAL SPECIFICITY PROTEIN PHOSPHATASE 12 FAMILY MEMBER"/>
    <property type="match status" value="1"/>
</dbReference>
<protein>
    <recommendedName>
        <fullName evidence="2">protein-tyrosine-phosphatase</fullName>
        <ecNumber evidence="2">3.1.3.48</ecNumber>
    </recommendedName>
</protein>
<keyword evidence="8" id="KW-1185">Reference proteome</keyword>
<feature type="domain" description="Tyrosine specific protein phosphatases" evidence="7">
    <location>
        <begin position="408"/>
        <end position="460"/>
    </location>
</feature>
<evidence type="ECO:0000259" key="6">
    <source>
        <dbReference type="PROSITE" id="PS50054"/>
    </source>
</evidence>
<accession>A0A914VGT6</accession>
<evidence type="ECO:0000256" key="3">
    <source>
        <dbReference type="ARBA" id="ARBA00022801"/>
    </source>
</evidence>
<dbReference type="Gene3D" id="3.90.190.10">
    <property type="entry name" value="Protein tyrosine phosphatase superfamily"/>
    <property type="match status" value="2"/>
</dbReference>
<keyword evidence="4" id="KW-0904">Protein phosphatase</keyword>
<dbReference type="PROSITE" id="PS50054">
    <property type="entry name" value="TYR_PHOSPHATASE_DUAL"/>
    <property type="match status" value="1"/>
</dbReference>
<dbReference type="WBParaSite" id="PSAMB.scaffold1939size26540.g15671.t1">
    <property type="protein sequence ID" value="PSAMB.scaffold1939size26540.g15671.t1"/>
    <property type="gene ID" value="PSAMB.scaffold1939size26540.g15671"/>
</dbReference>
<dbReference type="InterPro" id="IPR016130">
    <property type="entry name" value="Tyr_Pase_AS"/>
</dbReference>
<evidence type="ECO:0000256" key="1">
    <source>
        <dbReference type="ARBA" id="ARBA00008601"/>
    </source>
</evidence>
<evidence type="ECO:0000259" key="7">
    <source>
        <dbReference type="PROSITE" id="PS50056"/>
    </source>
</evidence>
<dbReference type="EC" id="3.1.3.48" evidence="2"/>
<name>A0A914VGT6_9BILA</name>
<comment type="similarity">
    <text evidence="1">Belongs to the protein-tyrosine phosphatase family. Non-receptor class dual specificity subfamily.</text>
</comment>
<reference evidence="9" key="1">
    <citation type="submission" date="2022-11" db="UniProtKB">
        <authorList>
            <consortium name="WormBaseParasite"/>
        </authorList>
    </citation>
    <scope>IDENTIFICATION</scope>
</reference>
<dbReference type="Proteomes" id="UP000887566">
    <property type="component" value="Unplaced"/>
</dbReference>
<evidence type="ECO:0000256" key="2">
    <source>
        <dbReference type="ARBA" id="ARBA00013064"/>
    </source>
</evidence>
<dbReference type="InterPro" id="IPR029021">
    <property type="entry name" value="Prot-tyrosine_phosphatase-like"/>
</dbReference>
<feature type="domain" description="Tyrosine specific protein phosphatases" evidence="7">
    <location>
        <begin position="216"/>
        <end position="271"/>
    </location>
</feature>
<evidence type="ECO:0000313" key="8">
    <source>
        <dbReference type="Proteomes" id="UP000887566"/>
    </source>
</evidence>
<evidence type="ECO:0000256" key="4">
    <source>
        <dbReference type="ARBA" id="ARBA00022912"/>
    </source>
</evidence>
<dbReference type="GO" id="GO:0008138">
    <property type="term" value="F:protein tyrosine/serine/threonine phosphatase activity"/>
    <property type="evidence" value="ECO:0007669"/>
    <property type="project" value="TreeGrafter"/>
</dbReference>
<organism evidence="8 9">
    <name type="scientific">Plectus sambesii</name>
    <dbReference type="NCBI Taxonomy" id="2011161"/>
    <lineage>
        <taxon>Eukaryota</taxon>
        <taxon>Metazoa</taxon>
        <taxon>Ecdysozoa</taxon>
        <taxon>Nematoda</taxon>
        <taxon>Chromadorea</taxon>
        <taxon>Plectida</taxon>
        <taxon>Plectina</taxon>
        <taxon>Plectoidea</taxon>
        <taxon>Plectidae</taxon>
        <taxon>Plectus</taxon>
    </lineage>
</organism>
<dbReference type="PROSITE" id="PS00383">
    <property type="entry name" value="TYR_PHOSPHATASE_1"/>
    <property type="match status" value="1"/>
</dbReference>
<sequence length="605" mass="68022">MLRGLGRGIRTRPSEAVGAVGDARIEISPQLPSDHILRQSSDGMKLFALTGNVQSSTVSKDITDSSVHLTTAVSVVTVEKAAELMPSLSIKLRDVINGDGYLKDVNDSEVRKSPESTLSISPESAPPSKSSVSRAKIPKRTPTEQLLSQIDGHLYLSGMFPVRETPETLRALGIKHILTLRREPVPKFRQLTEITYKFIAVDDTRNQDMLGNDLLENCLRFLHNTIEVRKESTLVHCEMGMSRSAMVVIAFLMRKYRMTVNDALAMVRACRDIVQPNVSFMTQLNIFAEMNYSATFFALSRCETYHEWCVQTKNVCLRSDTFEHTVAKVEEGLYVGSRADATMRRSYLRHVGITHLLTVSSEHIEIDEAFDGLRHKFVYLHEHRREDILGGGILDHCTRFISAAIEVGGKVLVHCDGSFNRCLPIAAAYLIRHQNWDMVKVKNLLREHYTFGSESPDSKEGLILQLSFLVKLKGRTDDESLRSFLPYLCWLTQSGNTVRFKSLMGGVEPNVRYNCLVCGCLLFRDNHIIRHYRSMDGKMCGMRYQINAPDWIVRENDIAFCPECGVDIGNFCPLGYECRMIGCGRVVPSCLNIHEVCVAISSISS</sequence>
<dbReference type="InterPro" id="IPR000340">
    <property type="entry name" value="Dual-sp_phosphatase_cat-dom"/>
</dbReference>
<dbReference type="GO" id="GO:0004725">
    <property type="term" value="F:protein tyrosine phosphatase activity"/>
    <property type="evidence" value="ECO:0007669"/>
    <property type="project" value="UniProtKB-EC"/>
</dbReference>
<feature type="region of interest" description="Disordered" evidence="5">
    <location>
        <begin position="103"/>
        <end position="141"/>
    </location>
</feature>
<feature type="compositionally biased region" description="Polar residues" evidence="5">
    <location>
        <begin position="115"/>
        <end position="133"/>
    </location>
</feature>
<dbReference type="PANTHER" id="PTHR45848:SF4">
    <property type="entry name" value="DUAL SPECIFICITY PROTEIN PHOSPHATASE 12"/>
    <property type="match status" value="1"/>
</dbReference>
<dbReference type="PROSITE" id="PS50056">
    <property type="entry name" value="TYR_PHOSPHATASE_2"/>
    <property type="match status" value="2"/>
</dbReference>
<dbReference type="GO" id="GO:0005634">
    <property type="term" value="C:nucleus"/>
    <property type="evidence" value="ECO:0007669"/>
    <property type="project" value="TreeGrafter"/>
</dbReference>
<proteinExistence type="inferred from homology"/>
<dbReference type="SUPFAM" id="SSF52799">
    <property type="entry name" value="(Phosphotyrosine protein) phosphatases II"/>
    <property type="match status" value="2"/>
</dbReference>
<dbReference type="CDD" id="cd14498">
    <property type="entry name" value="DSP"/>
    <property type="match status" value="2"/>
</dbReference>
<dbReference type="AlphaFoldDB" id="A0A914VGT6"/>
<evidence type="ECO:0000313" key="9">
    <source>
        <dbReference type="WBParaSite" id="PSAMB.scaffold1939size26540.g15671.t1"/>
    </source>
</evidence>
<dbReference type="Pfam" id="PF00782">
    <property type="entry name" value="DSPc"/>
    <property type="match status" value="2"/>
</dbReference>
<feature type="compositionally biased region" description="Basic and acidic residues" evidence="5">
    <location>
        <begin position="103"/>
        <end position="114"/>
    </location>
</feature>
<evidence type="ECO:0000256" key="5">
    <source>
        <dbReference type="SAM" id="MobiDB-lite"/>
    </source>
</evidence>
<feature type="domain" description="Tyrosine-protein phosphatase" evidence="6">
    <location>
        <begin position="146"/>
        <end position="293"/>
    </location>
</feature>
<dbReference type="SMART" id="SM00195">
    <property type="entry name" value="DSPc"/>
    <property type="match status" value="2"/>
</dbReference>
<dbReference type="InterPro" id="IPR020422">
    <property type="entry name" value="TYR_PHOSPHATASE_DUAL_dom"/>
</dbReference>